<comment type="caution">
    <text evidence="2">The sequence shown here is derived from an EMBL/GenBank/DDBJ whole genome shotgun (WGS) entry which is preliminary data.</text>
</comment>
<organism evidence="2 3">
    <name type="scientific">Pseudoalteromonas piscicida</name>
    <dbReference type="NCBI Taxonomy" id="43662"/>
    <lineage>
        <taxon>Bacteria</taxon>
        <taxon>Pseudomonadati</taxon>
        <taxon>Pseudomonadota</taxon>
        <taxon>Gammaproteobacteria</taxon>
        <taxon>Alteromonadales</taxon>
        <taxon>Pseudoalteromonadaceae</taxon>
        <taxon>Pseudoalteromonas</taxon>
    </lineage>
</organism>
<dbReference type="OrthoDB" id="679392at2"/>
<name>A0A2A5JLM6_PSEO7</name>
<dbReference type="Pfam" id="PF06197">
    <property type="entry name" value="DUF998"/>
    <property type="match status" value="1"/>
</dbReference>
<dbReference type="EMBL" id="NKHF01000087">
    <property type="protein sequence ID" value="PCK30335.1"/>
    <property type="molecule type" value="Genomic_DNA"/>
</dbReference>
<dbReference type="RefSeq" id="WP_099643391.1">
    <property type="nucleotide sequence ID" value="NZ_JAQPZX010000010.1"/>
</dbReference>
<proteinExistence type="predicted"/>
<dbReference type="Proteomes" id="UP000228621">
    <property type="component" value="Unassembled WGS sequence"/>
</dbReference>
<keyword evidence="1" id="KW-0812">Transmembrane</keyword>
<reference evidence="3" key="1">
    <citation type="journal article" date="2019" name="Genome Announc.">
        <title>Draft Genome Sequence of Pseudoalteromonas piscicida Strain 36Y ROTHPW, an Hypersaline Seawater Isolate from the South Coast of Sonora, Mexico.</title>
        <authorList>
            <person name="Sanchez-Diaz R."/>
            <person name="Molina-Garza Z.J."/>
            <person name="Cruz-Suarez L.E."/>
            <person name="Selvin J."/>
            <person name="Kiran G.S."/>
            <person name="Ibarra-Gamez J.C."/>
            <person name="Gomez-Gil B."/>
            <person name="Galaviz-Silva L."/>
        </authorList>
    </citation>
    <scope>NUCLEOTIDE SEQUENCE [LARGE SCALE GENOMIC DNA]</scope>
    <source>
        <strain evidence="3">36Y_RITHPW</strain>
    </source>
</reference>
<sequence>MYQEWMSYLGLLAAIWMVAGVYGVAKRYPNYSHKNQFCSELGASGSPTERLSPAVNNYPLALLFCCFGVYIILVPEGNWALGVIGGLIVCHGLATAVAGFFPMDPDPYTTSPSRACNIHSFAGMVMLLSLLIAPLLVWFVTPLNLLFAWFSTVCVLVCIGFSYQLANAYKQKRNSGLYQRLSYGAQLVWLSALCFIV</sequence>
<evidence type="ECO:0000256" key="1">
    <source>
        <dbReference type="SAM" id="Phobius"/>
    </source>
</evidence>
<evidence type="ECO:0000313" key="3">
    <source>
        <dbReference type="Proteomes" id="UP000228621"/>
    </source>
</evidence>
<accession>A0A2A5JLM6</accession>
<feature type="transmembrane region" description="Helical" evidence="1">
    <location>
        <begin position="55"/>
        <end position="73"/>
    </location>
</feature>
<feature type="transmembrane region" description="Helical" evidence="1">
    <location>
        <begin position="146"/>
        <end position="166"/>
    </location>
</feature>
<feature type="transmembrane region" description="Helical" evidence="1">
    <location>
        <begin position="79"/>
        <end position="101"/>
    </location>
</feature>
<protein>
    <recommendedName>
        <fullName evidence="4">DUF998 domain-containing protein</fullName>
    </recommendedName>
</protein>
<dbReference type="AlphaFoldDB" id="A0A2A5JLM6"/>
<gene>
    <name evidence="2" type="ORF">CEX98_17925</name>
</gene>
<evidence type="ECO:0000313" key="2">
    <source>
        <dbReference type="EMBL" id="PCK30335.1"/>
    </source>
</evidence>
<evidence type="ECO:0008006" key="4">
    <source>
        <dbReference type="Google" id="ProtNLM"/>
    </source>
</evidence>
<feature type="transmembrane region" description="Helical" evidence="1">
    <location>
        <begin position="6"/>
        <end position="25"/>
    </location>
</feature>
<dbReference type="InterPro" id="IPR009339">
    <property type="entry name" value="DUF998"/>
</dbReference>
<keyword evidence="3" id="KW-1185">Reference proteome</keyword>
<keyword evidence="1" id="KW-1133">Transmembrane helix</keyword>
<feature type="transmembrane region" description="Helical" evidence="1">
    <location>
        <begin position="121"/>
        <end position="140"/>
    </location>
</feature>
<keyword evidence="1" id="KW-0472">Membrane</keyword>